<dbReference type="Proteomes" id="UP000231267">
    <property type="component" value="Unassembled WGS sequence"/>
</dbReference>
<dbReference type="EMBL" id="PFGP01000022">
    <property type="protein sequence ID" value="PIW66871.1"/>
    <property type="molecule type" value="Genomic_DNA"/>
</dbReference>
<evidence type="ECO:0000259" key="1">
    <source>
        <dbReference type="Pfam" id="PF05050"/>
    </source>
</evidence>
<dbReference type="Gene3D" id="3.40.50.150">
    <property type="entry name" value="Vaccinia Virus protein VP39"/>
    <property type="match status" value="1"/>
</dbReference>
<dbReference type="InterPro" id="IPR052514">
    <property type="entry name" value="SAM-dependent_MTase"/>
</dbReference>
<comment type="caution">
    <text evidence="2">The sequence shown here is derived from an EMBL/GenBank/DDBJ whole genome shotgun (WGS) entry which is preliminary data.</text>
</comment>
<dbReference type="AlphaFoldDB" id="A0A2J0LGA5"/>
<dbReference type="InterPro" id="IPR029063">
    <property type="entry name" value="SAM-dependent_MTases_sf"/>
</dbReference>
<name>A0A2J0LGA5_9BACT</name>
<keyword evidence="2" id="KW-0489">Methyltransferase</keyword>
<dbReference type="PANTHER" id="PTHR34203:SF15">
    <property type="entry name" value="SLL1173 PROTEIN"/>
    <property type="match status" value="1"/>
</dbReference>
<keyword evidence="2" id="KW-0808">Transferase</keyword>
<sequence>MKKIVKIIYNIMPFKKQLFSLLKIFYKPPESVYRHLHFKGTFKVGLDGKSFKVHHFGYQIENDIFWSGLSGNWEKESIKLWIALSRISNCILDVGANTGMYSLVAKTVNPASKIYAFEPIKRVCQRLKMNCRLNNYDITCEELALSSYDGKAVIYDSNADHVYSVTVNKNMMPAGTDVVESEIQVARLSTYIKQKGISKIDLMKIDVEMHEPEVLKGIEDYLGQMQPTMLMEILNSGVAVNVEQILKGKGYSYFYIDEKNGTLKNMKNITTDGNPCNYLLCNDKIALEVSSHGL</sequence>
<reference evidence="2 3" key="1">
    <citation type="submission" date="2017-09" db="EMBL/GenBank/DDBJ databases">
        <title>Depth-based differentiation of microbial function through sediment-hosted aquifers and enrichment of novel symbionts in the deep terrestrial subsurface.</title>
        <authorList>
            <person name="Probst A.J."/>
            <person name="Ladd B."/>
            <person name="Jarett J.K."/>
            <person name="Geller-Mcgrath D.E."/>
            <person name="Sieber C.M."/>
            <person name="Emerson J.B."/>
            <person name="Anantharaman K."/>
            <person name="Thomas B.C."/>
            <person name="Malmstrom R."/>
            <person name="Stieglmeier M."/>
            <person name="Klingl A."/>
            <person name="Woyke T."/>
            <person name="Ryan C.M."/>
            <person name="Banfield J.F."/>
        </authorList>
    </citation>
    <scope>NUCLEOTIDE SEQUENCE [LARGE SCALE GENOMIC DNA]</scope>
    <source>
        <strain evidence="2">CG12_big_fil_rev_8_21_14_0_65_43_15</strain>
    </source>
</reference>
<accession>A0A2J0LGA5</accession>
<gene>
    <name evidence="2" type="ORF">COW11_01010</name>
</gene>
<feature type="domain" description="Methyltransferase FkbM" evidence="1">
    <location>
        <begin position="93"/>
        <end position="253"/>
    </location>
</feature>
<evidence type="ECO:0000313" key="2">
    <source>
        <dbReference type="EMBL" id="PIW66871.1"/>
    </source>
</evidence>
<dbReference type="InterPro" id="IPR006342">
    <property type="entry name" value="FkbM_mtfrase"/>
</dbReference>
<dbReference type="SUPFAM" id="SSF53335">
    <property type="entry name" value="S-adenosyl-L-methionine-dependent methyltransferases"/>
    <property type="match status" value="1"/>
</dbReference>
<proteinExistence type="predicted"/>
<dbReference type="GO" id="GO:0008168">
    <property type="term" value="F:methyltransferase activity"/>
    <property type="evidence" value="ECO:0007669"/>
    <property type="project" value="UniProtKB-KW"/>
</dbReference>
<organism evidence="2 3">
    <name type="scientific">Candidatus Taenaricola geysiri</name>
    <dbReference type="NCBI Taxonomy" id="1974752"/>
    <lineage>
        <taxon>Bacteria</taxon>
        <taxon>Pseudomonadati</taxon>
        <taxon>Candidatus Omnitrophota</taxon>
        <taxon>Candidatus Taenaricola</taxon>
    </lineage>
</organism>
<dbReference type="PANTHER" id="PTHR34203">
    <property type="entry name" value="METHYLTRANSFERASE, FKBM FAMILY PROTEIN"/>
    <property type="match status" value="1"/>
</dbReference>
<dbReference type="NCBIfam" id="TIGR01444">
    <property type="entry name" value="fkbM_fam"/>
    <property type="match status" value="1"/>
</dbReference>
<dbReference type="Pfam" id="PF05050">
    <property type="entry name" value="Methyltransf_21"/>
    <property type="match status" value="1"/>
</dbReference>
<protein>
    <submittedName>
        <fullName evidence="2">Methyltransferase</fullName>
    </submittedName>
</protein>
<dbReference type="GO" id="GO:0032259">
    <property type="term" value="P:methylation"/>
    <property type="evidence" value="ECO:0007669"/>
    <property type="project" value="UniProtKB-KW"/>
</dbReference>
<evidence type="ECO:0000313" key="3">
    <source>
        <dbReference type="Proteomes" id="UP000231267"/>
    </source>
</evidence>